<evidence type="ECO:0000313" key="2">
    <source>
        <dbReference type="Proteomes" id="UP001596990"/>
    </source>
</evidence>
<comment type="caution">
    <text evidence="1">The sequence shown here is derived from an EMBL/GenBank/DDBJ whole genome shotgun (WGS) entry which is preliminary data.</text>
</comment>
<reference evidence="2" key="1">
    <citation type="journal article" date="2019" name="Int. J. Syst. Evol. Microbiol.">
        <title>The Global Catalogue of Microorganisms (GCM) 10K type strain sequencing project: providing services to taxonomists for standard genome sequencing and annotation.</title>
        <authorList>
            <consortium name="The Broad Institute Genomics Platform"/>
            <consortium name="The Broad Institute Genome Sequencing Center for Infectious Disease"/>
            <person name="Wu L."/>
            <person name="Ma J."/>
        </authorList>
    </citation>
    <scope>NUCLEOTIDE SEQUENCE [LARGE SCALE GENOMIC DNA]</scope>
    <source>
        <strain evidence="2">CCUG 56607</strain>
    </source>
</reference>
<protein>
    <submittedName>
        <fullName evidence="1">Uncharacterized protein</fullName>
    </submittedName>
</protein>
<gene>
    <name evidence="1" type="ORF">ACFQ2J_01225</name>
</gene>
<proteinExistence type="predicted"/>
<name>A0ABW3KVY6_9BACI</name>
<evidence type="ECO:0000313" key="1">
    <source>
        <dbReference type="EMBL" id="MFD1017805.1"/>
    </source>
</evidence>
<dbReference type="EMBL" id="JBHTKL010000001">
    <property type="protein sequence ID" value="MFD1017805.1"/>
    <property type="molecule type" value="Genomic_DNA"/>
</dbReference>
<dbReference type="Proteomes" id="UP001596990">
    <property type="component" value="Unassembled WGS sequence"/>
</dbReference>
<accession>A0ABW3KVY6</accession>
<sequence>MNVKIIGFTSFCIGVILIALLVVADHFPSFPGTIGNPTASEILNGNQDADIIKFEGLIYSNVTDHDWLPISDLKKGDMVGEIKKKTSSSWFFRNLYATKLAKGTELYLDEGDSYKKGNAPHYLIIVQEDKKQIYQSLREG</sequence>
<keyword evidence="2" id="KW-1185">Reference proteome</keyword>
<organism evidence="1 2">
    <name type="scientific">Thalassobacillus hwangdonensis</name>
    <dbReference type="NCBI Taxonomy" id="546108"/>
    <lineage>
        <taxon>Bacteria</taxon>
        <taxon>Bacillati</taxon>
        <taxon>Bacillota</taxon>
        <taxon>Bacilli</taxon>
        <taxon>Bacillales</taxon>
        <taxon>Bacillaceae</taxon>
        <taxon>Thalassobacillus</taxon>
    </lineage>
</organism>
<dbReference type="RefSeq" id="WP_386055824.1">
    <property type="nucleotide sequence ID" value="NZ_JBHTKL010000001.1"/>
</dbReference>